<comment type="caution">
    <text evidence="1">The sequence shown here is derived from an EMBL/GenBank/DDBJ whole genome shotgun (WGS) entry which is preliminary data.</text>
</comment>
<reference evidence="1 2" key="1">
    <citation type="submission" date="2020-08" db="EMBL/GenBank/DDBJ databases">
        <title>Genomic Encyclopedia of Type Strains, Phase IV (KMG-IV): sequencing the most valuable type-strain genomes for metagenomic binning, comparative biology and taxonomic classification.</title>
        <authorList>
            <person name="Goeker M."/>
        </authorList>
    </citation>
    <scope>NUCLEOTIDE SEQUENCE [LARGE SCALE GENOMIC DNA]</scope>
    <source>
        <strain evidence="1 2">DSM 23958</strain>
    </source>
</reference>
<evidence type="ECO:0000313" key="2">
    <source>
        <dbReference type="Proteomes" id="UP000554837"/>
    </source>
</evidence>
<organism evidence="1 2">
    <name type="scientific">Inhella inkyongensis</name>
    <dbReference type="NCBI Taxonomy" id="392593"/>
    <lineage>
        <taxon>Bacteria</taxon>
        <taxon>Pseudomonadati</taxon>
        <taxon>Pseudomonadota</taxon>
        <taxon>Betaproteobacteria</taxon>
        <taxon>Burkholderiales</taxon>
        <taxon>Sphaerotilaceae</taxon>
        <taxon>Inhella</taxon>
    </lineage>
</organism>
<gene>
    <name evidence="1" type="ORF">HNQ51_002981</name>
</gene>
<protein>
    <submittedName>
        <fullName evidence="1">Uncharacterized protein</fullName>
    </submittedName>
</protein>
<proteinExistence type="predicted"/>
<dbReference type="Proteomes" id="UP000554837">
    <property type="component" value="Unassembled WGS sequence"/>
</dbReference>
<dbReference type="OrthoDB" id="9921760at2"/>
<sequence>MTSLSGSYRFRGLGTQRAQHFPNPWVDLEALQPDSLLTLSQTRETLNWRWQHRDGQWVERSLALHAPGPGVQWQDGVLSHEQEVPVRGVPILPGQVRHHRGLRVYRSNDGRLMLEGTFRETGRMLFLLPFEDRHQWTLALEPAG</sequence>
<evidence type="ECO:0000313" key="1">
    <source>
        <dbReference type="EMBL" id="MBB5205654.1"/>
    </source>
</evidence>
<dbReference type="EMBL" id="JACHHO010000005">
    <property type="protein sequence ID" value="MBB5205654.1"/>
    <property type="molecule type" value="Genomic_DNA"/>
</dbReference>
<name>A0A840SA46_9BURK</name>
<accession>A0A840SA46</accession>
<keyword evidence="2" id="KW-1185">Reference proteome</keyword>
<dbReference type="AlphaFoldDB" id="A0A840SA46"/>
<dbReference type="RefSeq" id="WP_138855174.1">
    <property type="nucleotide sequence ID" value="NZ_CP040709.1"/>
</dbReference>